<dbReference type="RefSeq" id="WP_013625744.1">
    <property type="nucleotide sequence ID" value="NC_015172.1"/>
</dbReference>
<dbReference type="PANTHER" id="PTHR43630">
    <property type="entry name" value="POLY-BETA-1,6-N-ACETYL-D-GLUCOSAMINE SYNTHASE"/>
    <property type="match status" value="1"/>
</dbReference>
<organism evidence="2 3">
    <name type="scientific">Syntrophobotulus glycolicus (strain DSM 8271 / FlGlyR)</name>
    <dbReference type="NCBI Taxonomy" id="645991"/>
    <lineage>
        <taxon>Bacteria</taxon>
        <taxon>Bacillati</taxon>
        <taxon>Bacillota</taxon>
        <taxon>Clostridia</taxon>
        <taxon>Eubacteriales</taxon>
        <taxon>Desulfitobacteriaceae</taxon>
        <taxon>Syntrophobotulus</taxon>
    </lineage>
</organism>
<dbReference type="SUPFAM" id="SSF53448">
    <property type="entry name" value="Nucleotide-diphospho-sugar transferases"/>
    <property type="match status" value="1"/>
</dbReference>
<keyword evidence="3" id="KW-1185">Reference proteome</keyword>
<dbReference type="STRING" id="645991.Sgly_2646"/>
<proteinExistence type="predicted"/>
<dbReference type="AlphaFoldDB" id="F0SX64"/>
<dbReference type="Gene3D" id="3.90.550.10">
    <property type="entry name" value="Spore Coat Polysaccharide Biosynthesis Protein SpsA, Chain A"/>
    <property type="match status" value="1"/>
</dbReference>
<accession>F0SX64</accession>
<dbReference type="InterPro" id="IPR001173">
    <property type="entry name" value="Glyco_trans_2-like"/>
</dbReference>
<reference evidence="3" key="2">
    <citation type="submission" date="2011-02" db="EMBL/GenBank/DDBJ databases">
        <title>The complete genome of Syntrophobotulus glycolicus DSM 8271.</title>
        <authorList>
            <person name="Lucas S."/>
            <person name="Copeland A."/>
            <person name="Lapidus A."/>
            <person name="Bruce D."/>
            <person name="Goodwin L."/>
            <person name="Pitluck S."/>
            <person name="Kyrpides N."/>
            <person name="Mavromatis K."/>
            <person name="Pagani I."/>
            <person name="Ivanova N."/>
            <person name="Mikhailova N."/>
            <person name="Chertkov O."/>
            <person name="Held B."/>
            <person name="Detter J.C."/>
            <person name="Tapia R."/>
            <person name="Han C."/>
            <person name="Land M."/>
            <person name="Hauser L."/>
            <person name="Markowitz V."/>
            <person name="Cheng J.-F."/>
            <person name="Hugenholtz P."/>
            <person name="Woyke T."/>
            <person name="Wu D."/>
            <person name="Spring S."/>
            <person name="Schroeder M."/>
            <person name="Brambilla E."/>
            <person name="Klenk H.-P."/>
            <person name="Eisen J.A."/>
        </authorList>
    </citation>
    <scope>NUCLEOTIDE SEQUENCE [LARGE SCALE GENOMIC DNA]</scope>
    <source>
        <strain evidence="3">DSM 8271 / FlGlyR</strain>
    </source>
</reference>
<dbReference type="GO" id="GO:0016740">
    <property type="term" value="F:transferase activity"/>
    <property type="evidence" value="ECO:0007669"/>
    <property type="project" value="UniProtKB-KW"/>
</dbReference>
<dbReference type="InterPro" id="IPR029044">
    <property type="entry name" value="Nucleotide-diphossugar_trans"/>
</dbReference>
<keyword evidence="2" id="KW-0808">Transferase</keyword>
<feature type="domain" description="Glycosyltransferase 2-like" evidence="1">
    <location>
        <begin position="6"/>
        <end position="101"/>
    </location>
</feature>
<evidence type="ECO:0000313" key="3">
    <source>
        <dbReference type="Proteomes" id="UP000007488"/>
    </source>
</evidence>
<dbReference type="eggNOG" id="COG0463">
    <property type="taxonomic scope" value="Bacteria"/>
</dbReference>
<dbReference type="Proteomes" id="UP000007488">
    <property type="component" value="Chromosome"/>
</dbReference>
<evidence type="ECO:0000259" key="1">
    <source>
        <dbReference type="Pfam" id="PF00535"/>
    </source>
</evidence>
<dbReference type="KEGG" id="sgy:Sgly_2646"/>
<dbReference type="EMBL" id="CP002547">
    <property type="protein sequence ID" value="ADY56924.1"/>
    <property type="molecule type" value="Genomic_DNA"/>
</dbReference>
<sequence>MNHKISACLIVKNEESCIEQCLKNARNYVDEILMVDTGSTDNTVNLARKYADRILHFKWNDDFSSARNFSIQSAQNDWIIVLDADETVKQWDEKNINHFINKMIQTVDKTVFKQKGLEMVFLWRINSGEANQQKSDKKG</sequence>
<dbReference type="Pfam" id="PF00535">
    <property type="entry name" value="Glycos_transf_2"/>
    <property type="match status" value="1"/>
</dbReference>
<name>F0SX64_SYNGF</name>
<reference evidence="2 3" key="1">
    <citation type="journal article" date="2011" name="Stand. Genomic Sci.">
        <title>Complete genome sequence of Syntrophobotulus glycolicus type strain (FlGlyR).</title>
        <authorList>
            <person name="Han C."/>
            <person name="Mwirichia R."/>
            <person name="Chertkov O."/>
            <person name="Held B."/>
            <person name="Lapidus A."/>
            <person name="Nolan M."/>
            <person name="Lucas S."/>
            <person name="Hammon N."/>
            <person name="Deshpande S."/>
            <person name="Cheng J.F."/>
            <person name="Tapia R."/>
            <person name="Goodwin L."/>
            <person name="Pitluck S."/>
            <person name="Huntemann M."/>
            <person name="Liolios K."/>
            <person name="Ivanova N."/>
            <person name="Pagani I."/>
            <person name="Mavromatis K."/>
            <person name="Ovchinikova G."/>
            <person name="Pati A."/>
            <person name="Chen A."/>
            <person name="Palaniappan K."/>
            <person name="Land M."/>
            <person name="Hauser L."/>
            <person name="Brambilla E.M."/>
            <person name="Rohde M."/>
            <person name="Spring S."/>
            <person name="Sikorski J."/>
            <person name="Goker M."/>
            <person name="Woyke T."/>
            <person name="Bristow J."/>
            <person name="Eisen J.A."/>
            <person name="Markowitz V."/>
            <person name="Hugenholtz P."/>
            <person name="Kyrpides N.C."/>
            <person name="Klenk H.P."/>
            <person name="Detter J.C."/>
        </authorList>
    </citation>
    <scope>NUCLEOTIDE SEQUENCE [LARGE SCALE GENOMIC DNA]</scope>
    <source>
        <strain evidence="3">DSM 8271 / FlGlyR</strain>
    </source>
</reference>
<dbReference type="OrthoDB" id="9815923at2"/>
<dbReference type="HOGENOM" id="CLU_163972_0_0_9"/>
<protein>
    <submittedName>
        <fullName evidence="2">Glycosyl transferase family 2</fullName>
    </submittedName>
</protein>
<dbReference type="CDD" id="cd02511">
    <property type="entry name" value="Beta4Glucosyltransferase"/>
    <property type="match status" value="1"/>
</dbReference>
<evidence type="ECO:0000313" key="2">
    <source>
        <dbReference type="EMBL" id="ADY56924.1"/>
    </source>
</evidence>
<gene>
    <name evidence="2" type="ordered locus">Sgly_2646</name>
</gene>
<dbReference type="PANTHER" id="PTHR43630:SF2">
    <property type="entry name" value="GLYCOSYLTRANSFERASE"/>
    <property type="match status" value="1"/>
</dbReference>